<evidence type="ECO:0000256" key="2">
    <source>
        <dbReference type="ARBA" id="ARBA00022801"/>
    </source>
</evidence>
<dbReference type="GO" id="GO:0005524">
    <property type="term" value="F:ATP binding"/>
    <property type="evidence" value="ECO:0007669"/>
    <property type="project" value="UniProtKB-KW"/>
</dbReference>
<dbReference type="PANTHER" id="PTHR43309">
    <property type="entry name" value="5-OXOPROLINASE SUBUNIT C"/>
    <property type="match status" value="1"/>
</dbReference>
<dbReference type="SMART" id="SM00797">
    <property type="entry name" value="AHS2"/>
    <property type="match status" value="1"/>
</dbReference>
<dbReference type="Gene3D" id="2.40.100.10">
    <property type="entry name" value="Cyclophilin-like"/>
    <property type="match status" value="1"/>
</dbReference>
<dbReference type="RefSeq" id="WP_142012664.1">
    <property type="nucleotide sequence ID" value="NZ_AP022642.1"/>
</dbReference>
<evidence type="ECO:0000256" key="1">
    <source>
        <dbReference type="ARBA" id="ARBA00022741"/>
    </source>
</evidence>
<gene>
    <name evidence="5" type="ORF">PtoMrB4_05250</name>
</gene>
<sequence length="324" mass="34621">MIKVLKPGLATSVQDAGREGHYHLGIPPSGALDQFALRAANLLVGNAPTAALLECTLLGPQLEFQRDALVAVCGARMTPRLDGEEMPLDAAFRVRAGQVLGFDYLKAGARGYLAIEGGIAVPEVLGSRSTYGLGAIGGLEGRRLAAGDQLPLGPASGRGREGMALPRSLQDEVGGEMTLRVVPGLYVHRLTPQALEQFFADTWTVGSEADRTGYRFKGGTPLAFEPREQPFGAGSDPSNIVDACYPIGSIQVPGGLEPIILHRDAVSGGGYATIGTVISPDLDRMAQMQPNQKARFVAVDLEEALAIRRQYNQRLERLQRFFLD</sequence>
<dbReference type="AlphaFoldDB" id="A0A679GDY9"/>
<dbReference type="InterPro" id="IPR052708">
    <property type="entry name" value="PxpC"/>
</dbReference>
<dbReference type="GeneID" id="57395735"/>
<dbReference type="EMBL" id="AP022642">
    <property type="protein sequence ID" value="BCA26548.1"/>
    <property type="molecule type" value="Genomic_DNA"/>
</dbReference>
<keyword evidence="3" id="KW-0067">ATP-binding</keyword>
<dbReference type="SUPFAM" id="SSF50891">
    <property type="entry name" value="Cyclophilin-like"/>
    <property type="match status" value="1"/>
</dbReference>
<dbReference type="InterPro" id="IPR029000">
    <property type="entry name" value="Cyclophilin-like_dom_sf"/>
</dbReference>
<evidence type="ECO:0000256" key="3">
    <source>
        <dbReference type="ARBA" id="ARBA00022840"/>
    </source>
</evidence>
<name>A0A679GDY9_9GAMM</name>
<accession>A0A679GDY9</accession>
<organism evidence="5 6">
    <name type="scientific">Metapseudomonas otitidis</name>
    <dbReference type="NCBI Taxonomy" id="319939"/>
    <lineage>
        <taxon>Bacteria</taxon>
        <taxon>Pseudomonadati</taxon>
        <taxon>Pseudomonadota</taxon>
        <taxon>Gammaproteobacteria</taxon>
        <taxon>Pseudomonadales</taxon>
        <taxon>Pseudomonadaceae</taxon>
        <taxon>Metapseudomonas</taxon>
    </lineage>
</organism>
<dbReference type="PANTHER" id="PTHR43309:SF3">
    <property type="entry name" value="5-OXOPROLINASE SUBUNIT C"/>
    <property type="match status" value="1"/>
</dbReference>
<dbReference type="GO" id="GO:0016787">
    <property type="term" value="F:hydrolase activity"/>
    <property type="evidence" value="ECO:0007669"/>
    <property type="project" value="UniProtKB-KW"/>
</dbReference>
<dbReference type="InterPro" id="IPR003778">
    <property type="entry name" value="CT_A_B"/>
</dbReference>
<protein>
    <recommendedName>
        <fullName evidence="4">Carboxyltransferase domain-containing protein</fullName>
    </recommendedName>
</protein>
<evidence type="ECO:0000259" key="4">
    <source>
        <dbReference type="SMART" id="SM00797"/>
    </source>
</evidence>
<evidence type="ECO:0000313" key="6">
    <source>
        <dbReference type="Proteomes" id="UP000501237"/>
    </source>
</evidence>
<dbReference type="Proteomes" id="UP000501237">
    <property type="component" value="Chromosome"/>
</dbReference>
<feature type="domain" description="Carboxyltransferase" evidence="4">
    <location>
        <begin position="23"/>
        <end position="315"/>
    </location>
</feature>
<evidence type="ECO:0000313" key="5">
    <source>
        <dbReference type="EMBL" id="BCA26548.1"/>
    </source>
</evidence>
<proteinExistence type="predicted"/>
<keyword evidence="2" id="KW-0378">Hydrolase</keyword>
<dbReference type="NCBIfam" id="TIGR00724">
    <property type="entry name" value="urea_amlyse_rel"/>
    <property type="match status" value="1"/>
</dbReference>
<dbReference type="Pfam" id="PF02626">
    <property type="entry name" value="CT_A_B"/>
    <property type="match status" value="1"/>
</dbReference>
<dbReference type="KEGG" id="poj:PtoMrB4_05250"/>
<keyword evidence="1" id="KW-0547">Nucleotide-binding</keyword>
<reference evidence="5 6" key="1">
    <citation type="journal article" date="2020" name="Microbiol. Resour. Announc.">
        <title>Complete genome sequence of Pseudomonas otitidis strain MrB4, isolated from Lake Biwa in Japan.</title>
        <authorList>
            <person name="Miyazaki K."/>
            <person name="Hase E."/>
            <person name="Maruya T."/>
        </authorList>
    </citation>
    <scope>NUCLEOTIDE SEQUENCE [LARGE SCALE GENOMIC DNA]</scope>
    <source>
        <strain evidence="5 6">MrB4</strain>
    </source>
</reference>